<evidence type="ECO:0000259" key="2">
    <source>
        <dbReference type="PROSITE" id="PS50222"/>
    </source>
</evidence>
<dbReference type="EMBL" id="KQ965766">
    <property type="protein sequence ID" value="KXS14900.1"/>
    <property type="molecule type" value="Genomic_DNA"/>
</dbReference>
<organism evidence="3 4">
    <name type="scientific">Gonapodya prolifera (strain JEL478)</name>
    <name type="common">Monoblepharis prolifera</name>
    <dbReference type="NCBI Taxonomy" id="1344416"/>
    <lineage>
        <taxon>Eukaryota</taxon>
        <taxon>Fungi</taxon>
        <taxon>Fungi incertae sedis</taxon>
        <taxon>Chytridiomycota</taxon>
        <taxon>Chytridiomycota incertae sedis</taxon>
        <taxon>Monoblepharidomycetes</taxon>
        <taxon>Monoblepharidales</taxon>
        <taxon>Gonapodyaceae</taxon>
        <taxon>Gonapodya</taxon>
    </lineage>
</organism>
<gene>
    <name evidence="3" type="ORF">M427DRAFT_32856</name>
</gene>
<dbReference type="OrthoDB" id="26525at2759"/>
<evidence type="ECO:0000313" key="3">
    <source>
        <dbReference type="EMBL" id="KXS14900.1"/>
    </source>
</evidence>
<dbReference type="SUPFAM" id="SSF47473">
    <property type="entry name" value="EF-hand"/>
    <property type="match status" value="1"/>
</dbReference>
<dbReference type="GO" id="GO:0016460">
    <property type="term" value="C:myosin II complex"/>
    <property type="evidence" value="ECO:0007669"/>
    <property type="project" value="TreeGrafter"/>
</dbReference>
<feature type="domain" description="EF-hand" evidence="2">
    <location>
        <begin position="8"/>
        <end position="43"/>
    </location>
</feature>
<dbReference type="InterPro" id="IPR011992">
    <property type="entry name" value="EF-hand-dom_pair"/>
</dbReference>
<dbReference type="InterPro" id="IPR002048">
    <property type="entry name" value="EF_hand_dom"/>
</dbReference>
<dbReference type="Proteomes" id="UP000070544">
    <property type="component" value="Unassembled WGS sequence"/>
</dbReference>
<dbReference type="PANTHER" id="PTHR23048">
    <property type="entry name" value="MYOSIN LIGHT CHAIN 1, 3"/>
    <property type="match status" value="1"/>
</dbReference>
<dbReference type="InterPro" id="IPR050230">
    <property type="entry name" value="CALM/Myosin/TropC-like"/>
</dbReference>
<proteinExistence type="predicted"/>
<dbReference type="GO" id="GO:0005509">
    <property type="term" value="F:calcium ion binding"/>
    <property type="evidence" value="ECO:0007669"/>
    <property type="project" value="InterPro"/>
</dbReference>
<dbReference type="Gene3D" id="1.10.238.10">
    <property type="entry name" value="EF-hand"/>
    <property type="match status" value="1"/>
</dbReference>
<dbReference type="PANTHER" id="PTHR23048:SF0">
    <property type="entry name" value="CALMODULIN LIKE 3"/>
    <property type="match status" value="1"/>
</dbReference>
<dbReference type="STRING" id="1344416.A0A139ADQ8"/>
<reference evidence="3 4" key="1">
    <citation type="journal article" date="2015" name="Genome Biol. Evol.">
        <title>Phylogenomic analyses indicate that early fungi evolved digesting cell walls of algal ancestors of land plants.</title>
        <authorList>
            <person name="Chang Y."/>
            <person name="Wang S."/>
            <person name="Sekimoto S."/>
            <person name="Aerts A.L."/>
            <person name="Choi C."/>
            <person name="Clum A."/>
            <person name="LaButti K.M."/>
            <person name="Lindquist E.A."/>
            <person name="Yee Ngan C."/>
            <person name="Ohm R.A."/>
            <person name="Salamov A.A."/>
            <person name="Grigoriev I.V."/>
            <person name="Spatafora J.W."/>
            <person name="Berbee M.L."/>
        </authorList>
    </citation>
    <scope>NUCLEOTIDE SEQUENCE [LARGE SCALE GENOMIC DNA]</scope>
    <source>
        <strain evidence="3 4">JEL478</strain>
    </source>
</reference>
<keyword evidence="4" id="KW-1185">Reference proteome</keyword>
<name>A0A139ADQ8_GONPJ</name>
<accession>A0A139ADQ8</accession>
<dbReference type="FunFam" id="1.10.238.10:FF:000178">
    <property type="entry name" value="Calmodulin-2 A"/>
    <property type="match status" value="1"/>
</dbReference>
<dbReference type="PROSITE" id="PS50222">
    <property type="entry name" value="EF_HAND_2"/>
    <property type="match status" value="1"/>
</dbReference>
<protein>
    <recommendedName>
        <fullName evidence="2">EF-hand domain-containing protein</fullName>
    </recommendedName>
</protein>
<dbReference type="AlphaFoldDB" id="A0A139ADQ8"/>
<keyword evidence="1" id="KW-0677">Repeat</keyword>
<evidence type="ECO:0000256" key="1">
    <source>
        <dbReference type="ARBA" id="ARBA00022737"/>
    </source>
</evidence>
<evidence type="ECO:0000313" key="4">
    <source>
        <dbReference type="Proteomes" id="UP000070544"/>
    </source>
</evidence>
<sequence length="122" mass="13648">MRTLGLRATKLELDALVNEIDSRGTGEIDFDSFVTAMSRKVNINETEDEILNAFAQFADECGPVTTVTKNALVQALVLHGEKEKRMTADDTEDLVTSTIQAHSDTMGDRFDYVRFVKETMNK</sequence>
<dbReference type="Pfam" id="PF13833">
    <property type="entry name" value="EF-hand_8"/>
    <property type="match status" value="1"/>
</dbReference>